<reference evidence="10" key="1">
    <citation type="journal article" date="2015" name="Genome Announc.">
        <title>Draft Genome Sequence of Anaerolineae Strain TC1, a Novel Isolate from a Methanogenic Wastewater Treatment System.</title>
        <authorList>
            <person name="Matsuura N."/>
            <person name="Tourlousse D.M."/>
            <person name="Sun L."/>
            <person name="Toyonaga M."/>
            <person name="Kuroda K."/>
            <person name="Ohashi A."/>
            <person name="Cruz R."/>
            <person name="Yamaguchi T."/>
            <person name="Sekiguchi Y."/>
        </authorList>
    </citation>
    <scope>NUCLEOTIDE SEQUENCE [LARGE SCALE GENOMIC DNA]</scope>
    <source>
        <strain evidence="10">TC1</strain>
    </source>
</reference>
<evidence type="ECO:0000256" key="5">
    <source>
        <dbReference type="ARBA" id="ARBA00022741"/>
    </source>
</evidence>
<evidence type="ECO:0000256" key="3">
    <source>
        <dbReference type="ARBA" id="ARBA00022679"/>
    </source>
</evidence>
<dbReference type="GO" id="GO:0005525">
    <property type="term" value="F:GTP binding"/>
    <property type="evidence" value="ECO:0007669"/>
    <property type="project" value="UniProtKB-KW"/>
</dbReference>
<keyword evidence="5" id="KW-0547">Nucleotide-binding</keyword>
<evidence type="ECO:0000256" key="6">
    <source>
        <dbReference type="ARBA" id="ARBA00023134"/>
    </source>
</evidence>
<dbReference type="STRING" id="1678840.ATC1_13796"/>
<protein>
    <recommendedName>
        <fullName evidence="2">mannose-1-phosphate guanylyltransferase</fullName>
        <ecNumber evidence="2">2.7.7.13</ecNumber>
    </recommendedName>
</protein>
<dbReference type="GO" id="GO:0004475">
    <property type="term" value="F:mannose-1-phosphate guanylyltransferase (GTP) activity"/>
    <property type="evidence" value="ECO:0007669"/>
    <property type="project" value="UniProtKB-EC"/>
</dbReference>
<comment type="similarity">
    <text evidence="1">Belongs to the mannose-6-phosphate isomerase type 2 family.</text>
</comment>
<evidence type="ECO:0000313" key="11">
    <source>
        <dbReference type="Proteomes" id="UP000053370"/>
    </source>
</evidence>
<dbReference type="Pfam" id="PF00483">
    <property type="entry name" value="NTP_transferase"/>
    <property type="match status" value="1"/>
</dbReference>
<proteinExistence type="inferred from homology"/>
<keyword evidence="6" id="KW-0342">GTP-binding</keyword>
<accession>A0A0S7BWW1</accession>
<evidence type="ECO:0000256" key="1">
    <source>
        <dbReference type="ARBA" id="ARBA00006115"/>
    </source>
</evidence>
<evidence type="ECO:0000256" key="4">
    <source>
        <dbReference type="ARBA" id="ARBA00022695"/>
    </source>
</evidence>
<keyword evidence="11" id="KW-1185">Reference proteome</keyword>
<dbReference type="SUPFAM" id="SSF159283">
    <property type="entry name" value="Guanosine diphospho-D-mannose pyrophosphorylase/mannose-6-phosphate isomerase linker domain"/>
    <property type="match status" value="1"/>
</dbReference>
<dbReference type="PATRIC" id="fig|1678840.3.peg.2173"/>
<dbReference type="FunFam" id="3.90.550.10:FF:000046">
    <property type="entry name" value="Mannose-1-phosphate guanylyltransferase (GDP)"/>
    <property type="match status" value="1"/>
</dbReference>
<name>A0A0S7BWW1_9CHLR</name>
<gene>
    <name evidence="10" type="ORF">ATC1_13796</name>
</gene>
<dbReference type="GO" id="GO:0009298">
    <property type="term" value="P:GDP-mannose biosynthetic process"/>
    <property type="evidence" value="ECO:0007669"/>
    <property type="project" value="TreeGrafter"/>
</dbReference>
<feature type="domain" description="MannoseP isomerase/GMP-like beta-helix" evidence="9">
    <location>
        <begin position="307"/>
        <end position="356"/>
    </location>
</feature>
<evidence type="ECO:0000313" key="10">
    <source>
        <dbReference type="EMBL" id="GAP40815.1"/>
    </source>
</evidence>
<sequence length="367" mass="41412">MDIQEKNEFFAVIMAGGGGTRLWPWSRKEKPKQMLKIFGEKTMFELTLDRLEGLIDADHILVVTTNEQAEKLKELSDKIPLENYLIEPIPRGTASVIGLAAIHLEKRTKNSVMAVLTADHIIQNVPYFQQLLHFGFNAAEDDYLVTLGIKPTFPSTGMGYIEQGNKIPANFPHDLFEVKRFTEKPDQKTADCFYESGKYAWNSGMFLWKTSRVLEEISLHIPDLFGQLTRISQAMDSGTYETAMKEVWSTIQPVTIDYGIMEKAKRVVVLPANSLGWSDIGSWDSIYDVLPQDSNGNITINCRSHYIDSEGTLTCSDNSEKMIVAVGLKNVVIVETDHAVLVCPKEKTQTVRDIVAFLKENHLDNYL</sequence>
<evidence type="ECO:0000259" key="9">
    <source>
        <dbReference type="Pfam" id="PF22640"/>
    </source>
</evidence>
<dbReference type="AlphaFoldDB" id="A0A0S7BWW1"/>
<keyword evidence="4 10" id="KW-0548">Nucleotidyltransferase</keyword>
<dbReference type="InterPro" id="IPR029044">
    <property type="entry name" value="Nucleotide-diphossugar_trans"/>
</dbReference>
<dbReference type="SUPFAM" id="SSF53448">
    <property type="entry name" value="Nucleotide-diphospho-sugar transferases"/>
    <property type="match status" value="1"/>
</dbReference>
<dbReference type="RefSeq" id="WP_062280775.1">
    <property type="nucleotide sequence ID" value="NZ_DF968181.1"/>
</dbReference>
<dbReference type="Gene3D" id="3.90.550.10">
    <property type="entry name" value="Spore Coat Polysaccharide Biosynthesis Protein SpsA, Chain A"/>
    <property type="match status" value="1"/>
</dbReference>
<dbReference type="CDD" id="cd02509">
    <property type="entry name" value="GDP-M1P_Guanylyltransferase"/>
    <property type="match status" value="1"/>
</dbReference>
<dbReference type="EC" id="2.7.7.13" evidence="2"/>
<dbReference type="InterPro" id="IPR054566">
    <property type="entry name" value="ManC/GMP-like_b-helix"/>
</dbReference>
<evidence type="ECO:0000259" key="8">
    <source>
        <dbReference type="Pfam" id="PF00483"/>
    </source>
</evidence>
<evidence type="ECO:0000256" key="2">
    <source>
        <dbReference type="ARBA" id="ARBA00012387"/>
    </source>
</evidence>
<dbReference type="Proteomes" id="UP000053370">
    <property type="component" value="Unassembled WGS sequence"/>
</dbReference>
<dbReference type="EMBL" id="DF968181">
    <property type="protein sequence ID" value="GAP40815.1"/>
    <property type="molecule type" value="Genomic_DNA"/>
</dbReference>
<comment type="catalytic activity">
    <reaction evidence="7">
        <text>alpha-D-mannose 1-phosphate + GTP + H(+) = GDP-alpha-D-mannose + diphosphate</text>
        <dbReference type="Rhea" id="RHEA:15229"/>
        <dbReference type="ChEBI" id="CHEBI:15378"/>
        <dbReference type="ChEBI" id="CHEBI:33019"/>
        <dbReference type="ChEBI" id="CHEBI:37565"/>
        <dbReference type="ChEBI" id="CHEBI:57527"/>
        <dbReference type="ChEBI" id="CHEBI:58409"/>
        <dbReference type="EC" id="2.7.7.13"/>
    </reaction>
</comment>
<dbReference type="Pfam" id="PF22640">
    <property type="entry name" value="ManC_GMP_beta-helix"/>
    <property type="match status" value="1"/>
</dbReference>
<dbReference type="InterPro" id="IPR005835">
    <property type="entry name" value="NTP_transferase_dom"/>
</dbReference>
<feature type="domain" description="Nucleotidyl transferase" evidence="8">
    <location>
        <begin position="11"/>
        <end position="293"/>
    </location>
</feature>
<keyword evidence="3 10" id="KW-0808">Transferase</keyword>
<dbReference type="PANTHER" id="PTHR46390:SF1">
    <property type="entry name" value="MANNOSE-1-PHOSPHATE GUANYLYLTRANSFERASE"/>
    <property type="match status" value="1"/>
</dbReference>
<evidence type="ECO:0000256" key="7">
    <source>
        <dbReference type="ARBA" id="ARBA00047343"/>
    </source>
</evidence>
<dbReference type="InterPro" id="IPR051161">
    <property type="entry name" value="Mannose-6P_isomerase_type2"/>
</dbReference>
<organism evidence="10">
    <name type="scientific">Flexilinea flocculi</name>
    <dbReference type="NCBI Taxonomy" id="1678840"/>
    <lineage>
        <taxon>Bacteria</taxon>
        <taxon>Bacillati</taxon>
        <taxon>Chloroflexota</taxon>
        <taxon>Anaerolineae</taxon>
        <taxon>Anaerolineales</taxon>
        <taxon>Anaerolineaceae</taxon>
        <taxon>Flexilinea</taxon>
    </lineage>
</organism>
<dbReference type="PANTHER" id="PTHR46390">
    <property type="entry name" value="MANNOSE-1-PHOSPHATE GUANYLYLTRANSFERASE"/>
    <property type="match status" value="1"/>
</dbReference>
<dbReference type="InterPro" id="IPR049577">
    <property type="entry name" value="GMPP_N"/>
</dbReference>